<dbReference type="EMBL" id="JAWQEG010001273">
    <property type="protein sequence ID" value="KAK3880905.1"/>
    <property type="molecule type" value="Genomic_DNA"/>
</dbReference>
<sequence length="140" mass="16606">MEENGQERMEENRQEKMEENRQERMEENRQERMEENGQERMEEKRQERNDTWLKVKSNHECTDQVIVVVSVSGLKGKVCSQFSRPVYAMVASVQPDSFDTLHSYANTFQMPFVTPWFPENRHEKVGVAPHLTCVQAWLLE</sequence>
<protein>
    <submittedName>
        <fullName evidence="2">Uncharacterized protein</fullName>
    </submittedName>
</protein>
<organism evidence="2 3">
    <name type="scientific">Petrolisthes cinctipes</name>
    <name type="common">Flat porcelain crab</name>
    <dbReference type="NCBI Taxonomy" id="88211"/>
    <lineage>
        <taxon>Eukaryota</taxon>
        <taxon>Metazoa</taxon>
        <taxon>Ecdysozoa</taxon>
        <taxon>Arthropoda</taxon>
        <taxon>Crustacea</taxon>
        <taxon>Multicrustacea</taxon>
        <taxon>Malacostraca</taxon>
        <taxon>Eumalacostraca</taxon>
        <taxon>Eucarida</taxon>
        <taxon>Decapoda</taxon>
        <taxon>Pleocyemata</taxon>
        <taxon>Anomura</taxon>
        <taxon>Galatheoidea</taxon>
        <taxon>Porcellanidae</taxon>
        <taxon>Petrolisthes</taxon>
    </lineage>
</organism>
<evidence type="ECO:0000256" key="1">
    <source>
        <dbReference type="SAM" id="MobiDB-lite"/>
    </source>
</evidence>
<evidence type="ECO:0000313" key="2">
    <source>
        <dbReference type="EMBL" id="KAK3880905.1"/>
    </source>
</evidence>
<comment type="caution">
    <text evidence="2">The sequence shown here is derived from an EMBL/GenBank/DDBJ whole genome shotgun (WGS) entry which is preliminary data.</text>
</comment>
<proteinExistence type="predicted"/>
<reference evidence="2" key="1">
    <citation type="submission" date="2023-10" db="EMBL/GenBank/DDBJ databases">
        <title>Genome assemblies of two species of porcelain crab, Petrolisthes cinctipes and Petrolisthes manimaculis (Anomura: Porcellanidae).</title>
        <authorList>
            <person name="Angst P."/>
        </authorList>
    </citation>
    <scope>NUCLEOTIDE SEQUENCE</scope>
    <source>
        <strain evidence="2">PB745_01</strain>
        <tissue evidence="2">Gill</tissue>
    </source>
</reference>
<dbReference type="AlphaFoldDB" id="A0AAE1FUZ9"/>
<accession>A0AAE1FUZ9</accession>
<dbReference type="Gene3D" id="3.40.50.2300">
    <property type="match status" value="1"/>
</dbReference>
<keyword evidence="3" id="KW-1185">Reference proteome</keyword>
<name>A0AAE1FUZ9_PETCI</name>
<feature type="region of interest" description="Disordered" evidence="1">
    <location>
        <begin position="1"/>
        <end position="48"/>
    </location>
</feature>
<dbReference type="Proteomes" id="UP001286313">
    <property type="component" value="Unassembled WGS sequence"/>
</dbReference>
<evidence type="ECO:0000313" key="3">
    <source>
        <dbReference type="Proteomes" id="UP001286313"/>
    </source>
</evidence>
<gene>
    <name evidence="2" type="ORF">Pcinc_014628</name>
</gene>